<keyword evidence="8" id="KW-1185">Reference proteome</keyword>
<evidence type="ECO:0000256" key="4">
    <source>
        <dbReference type="ARBA" id="ARBA00022827"/>
    </source>
</evidence>
<reference evidence="8" key="1">
    <citation type="submission" date="2016-02" db="EMBL/GenBank/DDBJ databases">
        <title>Comparative genomics of biotechnologically important yeasts.</title>
        <authorList>
            <consortium name="DOE Joint Genome Institute"/>
            <person name="Riley R."/>
            <person name="Haridas S."/>
            <person name="Wolfe K.H."/>
            <person name="Lopes M.R."/>
            <person name="Hittinger C.T."/>
            <person name="Goker M."/>
            <person name="Salamov A."/>
            <person name="Wisecaver J."/>
            <person name="Long T.M."/>
            <person name="Aerts A.L."/>
            <person name="Barry K."/>
            <person name="Choi C."/>
            <person name="Clum A."/>
            <person name="Coughlan A.Y."/>
            <person name="Deshpande S."/>
            <person name="Douglass A.P."/>
            <person name="Hanson S.J."/>
            <person name="Klenk H.-P."/>
            <person name="Labutti K."/>
            <person name="Lapidus A."/>
            <person name="Lindquist E."/>
            <person name="Lipzen A."/>
            <person name="Meier-Kolthoff J.P."/>
            <person name="Ohm R.A."/>
            <person name="Otillar R.P."/>
            <person name="Pangilinan J."/>
            <person name="Peng Y."/>
            <person name="Rokas A."/>
            <person name="Rosa C.A."/>
            <person name="Scheuner C."/>
            <person name="Sibirny A.A."/>
            <person name="Slot J.C."/>
            <person name="Stielow J.B."/>
            <person name="Sun H."/>
            <person name="Kurtzman C.P."/>
            <person name="Blackwell M."/>
            <person name="Jeffries T.W."/>
            <person name="Grigoriev I.V."/>
        </authorList>
    </citation>
    <scope>NUCLEOTIDE SEQUENCE [LARGE SCALE GENOMIC DNA]</scope>
    <source>
        <strain evidence="8">NRRL Y-17796</strain>
    </source>
</reference>
<dbReference type="Pfam" id="PF02771">
    <property type="entry name" value="Acyl-CoA_dh_N"/>
    <property type="match status" value="1"/>
</dbReference>
<dbReference type="SUPFAM" id="SSF55856">
    <property type="entry name" value="Cytochrome b5-like heme/steroid binding domain"/>
    <property type="match status" value="1"/>
</dbReference>
<evidence type="ECO:0000256" key="3">
    <source>
        <dbReference type="ARBA" id="ARBA00022630"/>
    </source>
</evidence>
<dbReference type="InterPro" id="IPR001199">
    <property type="entry name" value="Cyt_B5-like_heme/steroid-bd"/>
</dbReference>
<dbReference type="Pfam" id="PF02770">
    <property type="entry name" value="Acyl-CoA_dh_M"/>
    <property type="match status" value="1"/>
</dbReference>
<dbReference type="GO" id="GO:0050660">
    <property type="term" value="F:flavin adenine dinucleotide binding"/>
    <property type="evidence" value="ECO:0007669"/>
    <property type="project" value="InterPro"/>
</dbReference>
<evidence type="ECO:0000313" key="7">
    <source>
        <dbReference type="EMBL" id="ODV91331.1"/>
    </source>
</evidence>
<dbReference type="SUPFAM" id="SSF56645">
    <property type="entry name" value="Acyl-CoA dehydrogenase NM domain-like"/>
    <property type="match status" value="1"/>
</dbReference>
<proteinExistence type="inferred from homology"/>
<keyword evidence="5" id="KW-0560">Oxidoreductase</keyword>
<dbReference type="InterPro" id="IPR036250">
    <property type="entry name" value="AcylCo_DH-like_C"/>
</dbReference>
<evidence type="ECO:0000256" key="5">
    <source>
        <dbReference type="ARBA" id="ARBA00023002"/>
    </source>
</evidence>
<dbReference type="InterPro" id="IPR009100">
    <property type="entry name" value="AcylCoA_DH/oxidase_NM_dom_sf"/>
</dbReference>
<sequence length="540" mass="60424">MSKTFSVDELAKHNTEKDLWIAIEGDVFDLTKFQDIHPGGKRILKRVAGKDATKFFWKYHNDKILKKYKPKLQIGSLDKTAVASKLSAEEPTETALSANPTSGGYKLVKPLPPFGEQVPYGDPFWYTGARSPYYNETHAALRKEVRDYVEECLEPYVDEWDEARDMPNSVYEEFAKRGFLAGYLGAALPENCKNLWKIKSASFDQWDGFHSLIITDEIMRLGSTGLMWNLTGGYGIGLPPLIRWGKKEVVDRVAPEVVSGKKRICLCITEPDAGSDVANLTTTAVLSDDKKYFIVNGEKKWITNGIYADYFTVAVRTGGPGMGGISMLLIERSFGGVETRKLDCMGVWASGTTYISFEDVKVPVENLIGELNQGFKVIVTNFNHERMAICVQAARCARVCVEESIKYAHRRETFGKRLIDHDVIRNKIAQMACKVEATQCGVENAVYQIQSMPDEESMIRMGGYIAGLKAQCTQTYEFCVREASQVFGGLSYTRGGVGGKIERLFRETKAYTIPGGSEEIMLDLSIRQALRVHKRFGAKL</sequence>
<dbReference type="GO" id="GO:0005737">
    <property type="term" value="C:cytoplasm"/>
    <property type="evidence" value="ECO:0007669"/>
    <property type="project" value="TreeGrafter"/>
</dbReference>
<dbReference type="InterPro" id="IPR009075">
    <property type="entry name" value="AcylCo_DH/oxidase_C"/>
</dbReference>
<evidence type="ECO:0000313" key="8">
    <source>
        <dbReference type="Proteomes" id="UP000095023"/>
    </source>
</evidence>
<evidence type="ECO:0000256" key="2">
    <source>
        <dbReference type="ARBA" id="ARBA00009347"/>
    </source>
</evidence>
<dbReference type="SMART" id="SM01117">
    <property type="entry name" value="Cyt-b5"/>
    <property type="match status" value="1"/>
</dbReference>
<dbReference type="GO" id="GO:0033539">
    <property type="term" value="P:fatty acid beta-oxidation using acyl-CoA dehydrogenase"/>
    <property type="evidence" value="ECO:0007669"/>
    <property type="project" value="TreeGrafter"/>
</dbReference>
<dbReference type="InterPro" id="IPR046373">
    <property type="entry name" value="Acyl-CoA_Oxase/DH_mid-dom_sf"/>
</dbReference>
<accession>A0A1E4THU3</accession>
<dbReference type="InterPro" id="IPR037069">
    <property type="entry name" value="AcylCoA_DH/ox_N_sf"/>
</dbReference>
<dbReference type="EMBL" id="KV453842">
    <property type="protein sequence ID" value="ODV91331.1"/>
    <property type="molecule type" value="Genomic_DNA"/>
</dbReference>
<dbReference type="InterPro" id="IPR013786">
    <property type="entry name" value="AcylCoA_DH/ox_N"/>
</dbReference>
<name>A0A1E4THU3_9ASCO</name>
<dbReference type="SUPFAM" id="SSF47203">
    <property type="entry name" value="Acyl-CoA dehydrogenase C-terminal domain-like"/>
    <property type="match status" value="1"/>
</dbReference>
<dbReference type="PANTHER" id="PTHR48083:SF28">
    <property type="entry name" value="ACYL-COA DEHYDROGENASE FAMILY PROTEIN (AFU_ORTHOLOGUE AFUA_6G10880)-RELATED"/>
    <property type="match status" value="1"/>
</dbReference>
<dbReference type="PROSITE" id="PS50255">
    <property type="entry name" value="CYTOCHROME_B5_2"/>
    <property type="match status" value="1"/>
</dbReference>
<dbReference type="PANTHER" id="PTHR48083">
    <property type="entry name" value="MEDIUM-CHAIN SPECIFIC ACYL-COA DEHYDROGENASE, MITOCHONDRIAL-RELATED"/>
    <property type="match status" value="1"/>
</dbReference>
<dbReference type="OrthoDB" id="10254877at2759"/>
<dbReference type="Gene3D" id="1.20.140.10">
    <property type="entry name" value="Butyryl-CoA Dehydrogenase, subunit A, domain 3"/>
    <property type="match status" value="1"/>
</dbReference>
<dbReference type="Gene3D" id="1.10.540.10">
    <property type="entry name" value="Acyl-CoA dehydrogenase/oxidase, N-terminal domain"/>
    <property type="match status" value="1"/>
</dbReference>
<dbReference type="Gene3D" id="2.40.110.10">
    <property type="entry name" value="Butyryl-CoA Dehydrogenase, subunit A, domain 2"/>
    <property type="match status" value="1"/>
</dbReference>
<feature type="domain" description="Cytochrome b5 heme-binding" evidence="6">
    <location>
        <begin position="2"/>
        <end position="78"/>
    </location>
</feature>
<dbReference type="GO" id="GO:0003995">
    <property type="term" value="F:acyl-CoA dehydrogenase activity"/>
    <property type="evidence" value="ECO:0007669"/>
    <property type="project" value="TreeGrafter"/>
</dbReference>
<dbReference type="Proteomes" id="UP000095023">
    <property type="component" value="Unassembled WGS sequence"/>
</dbReference>
<evidence type="ECO:0000259" key="6">
    <source>
        <dbReference type="PROSITE" id="PS50255"/>
    </source>
</evidence>
<dbReference type="AlphaFoldDB" id="A0A1E4THU3"/>
<evidence type="ECO:0000256" key="1">
    <source>
        <dbReference type="ARBA" id="ARBA00001974"/>
    </source>
</evidence>
<gene>
    <name evidence="7" type="ORF">CANCADRAFT_122631</name>
</gene>
<dbReference type="FunFam" id="2.40.110.10:FF:000002">
    <property type="entry name" value="Acyl-CoA dehydrogenase fadE12"/>
    <property type="match status" value="1"/>
</dbReference>
<dbReference type="Pfam" id="PF00173">
    <property type="entry name" value="Cyt-b5"/>
    <property type="match status" value="1"/>
</dbReference>
<dbReference type="Pfam" id="PF00441">
    <property type="entry name" value="Acyl-CoA_dh_1"/>
    <property type="match status" value="1"/>
</dbReference>
<comment type="cofactor">
    <cofactor evidence="1">
        <name>FAD</name>
        <dbReference type="ChEBI" id="CHEBI:57692"/>
    </cofactor>
</comment>
<comment type="similarity">
    <text evidence="2">Belongs to the acyl-CoA dehydrogenase family.</text>
</comment>
<dbReference type="InterPro" id="IPR036400">
    <property type="entry name" value="Cyt_B5-like_heme/steroid_sf"/>
</dbReference>
<dbReference type="InterPro" id="IPR050741">
    <property type="entry name" value="Acyl-CoA_dehydrogenase"/>
</dbReference>
<dbReference type="InterPro" id="IPR006091">
    <property type="entry name" value="Acyl-CoA_Oxase/DH_mid-dom"/>
</dbReference>
<protein>
    <recommendedName>
        <fullName evidence="6">Cytochrome b5 heme-binding domain-containing protein</fullName>
    </recommendedName>
</protein>
<organism evidence="7 8">
    <name type="scientific">Tortispora caseinolytica NRRL Y-17796</name>
    <dbReference type="NCBI Taxonomy" id="767744"/>
    <lineage>
        <taxon>Eukaryota</taxon>
        <taxon>Fungi</taxon>
        <taxon>Dikarya</taxon>
        <taxon>Ascomycota</taxon>
        <taxon>Saccharomycotina</taxon>
        <taxon>Trigonopsidomycetes</taxon>
        <taxon>Trigonopsidales</taxon>
        <taxon>Trigonopsidaceae</taxon>
        <taxon>Tortispora</taxon>
    </lineage>
</organism>
<dbReference type="Gene3D" id="3.10.120.10">
    <property type="entry name" value="Cytochrome b5-like heme/steroid binding domain"/>
    <property type="match status" value="1"/>
</dbReference>
<keyword evidence="3" id="KW-0285">Flavoprotein</keyword>
<keyword evidence="4" id="KW-0274">FAD</keyword>